<dbReference type="AlphaFoldDB" id="A0A1Q8CMX5"/>
<dbReference type="STRING" id="1912961.BU204_19990"/>
<accession>A0A1Q8CMX5</accession>
<evidence type="ECO:0008006" key="3">
    <source>
        <dbReference type="Google" id="ProtNLM"/>
    </source>
</evidence>
<sequence length="374" mass="39846">MGGFSVQPPALRELAGLLDRAGEDFRAGRKYLHDGVSPITGEGLVNRITDSHDTVVRTLDTWFGDVTDAAAATSASVTDAAAYYERTDQAAAARLDESYPPAGLTDAREHTDYVPVEPPEDTARFGDVVQPQQHLGEVKDYNRELDGSPNWWDAFSPMAHIGNAIESVTWLAAQLGWMDRPIDPQAEIVKPWVGDWAGVRSAADVFERLGHLCRNVAINIDWASQGTEDVWTGHAGEGCSLYLMNLGRPLHDAQKPLAELSDQYRTASEEMVTLRDAVVNVLNEIGDAAVSAAFAAGVSGGAAATGVGAPVAVGAGLLAGWKIHRVISGIEQIMDLRGRLELALSVVKAAQTDFGSLSGSSAMPSLPPRPATPR</sequence>
<dbReference type="OrthoDB" id="3696556at2"/>
<gene>
    <name evidence="1" type="ORF">BU204_19990</name>
</gene>
<dbReference type="RefSeq" id="WP_075127236.1">
    <property type="nucleotide sequence ID" value="NZ_MSIE01000037.1"/>
</dbReference>
<proteinExistence type="predicted"/>
<name>A0A1Q8CMX5_9PSEU</name>
<evidence type="ECO:0000313" key="2">
    <source>
        <dbReference type="Proteomes" id="UP000185596"/>
    </source>
</evidence>
<comment type="caution">
    <text evidence="1">The sequence shown here is derived from an EMBL/GenBank/DDBJ whole genome shotgun (WGS) entry which is preliminary data.</text>
</comment>
<dbReference type="EMBL" id="MSIE01000037">
    <property type="protein sequence ID" value="OLF15703.1"/>
    <property type="molecule type" value="Genomic_DNA"/>
</dbReference>
<evidence type="ECO:0000313" key="1">
    <source>
        <dbReference type="EMBL" id="OLF15703.1"/>
    </source>
</evidence>
<keyword evidence="2" id="KW-1185">Reference proteome</keyword>
<organism evidence="1 2">
    <name type="scientific">Actinophytocola xanthii</name>
    <dbReference type="NCBI Taxonomy" id="1912961"/>
    <lineage>
        <taxon>Bacteria</taxon>
        <taxon>Bacillati</taxon>
        <taxon>Actinomycetota</taxon>
        <taxon>Actinomycetes</taxon>
        <taxon>Pseudonocardiales</taxon>
        <taxon>Pseudonocardiaceae</taxon>
    </lineage>
</organism>
<protein>
    <recommendedName>
        <fullName evidence="3">WXG100 family type VII secretion target</fullName>
    </recommendedName>
</protein>
<dbReference type="Proteomes" id="UP000185596">
    <property type="component" value="Unassembled WGS sequence"/>
</dbReference>
<reference evidence="1 2" key="1">
    <citation type="submission" date="2016-12" db="EMBL/GenBank/DDBJ databases">
        <title>The draft genome sequence of Actinophytocola sp. 11-183.</title>
        <authorList>
            <person name="Wang W."/>
            <person name="Yuan L."/>
        </authorList>
    </citation>
    <scope>NUCLEOTIDE SEQUENCE [LARGE SCALE GENOMIC DNA]</scope>
    <source>
        <strain evidence="1 2">11-183</strain>
    </source>
</reference>